<evidence type="ECO:0000256" key="1">
    <source>
        <dbReference type="SAM" id="Phobius"/>
    </source>
</evidence>
<organism evidence="2">
    <name type="scientific">Lotus japonicus</name>
    <name type="common">Lotus corniculatus var. japonicus</name>
    <dbReference type="NCBI Taxonomy" id="34305"/>
    <lineage>
        <taxon>Eukaryota</taxon>
        <taxon>Viridiplantae</taxon>
        <taxon>Streptophyta</taxon>
        <taxon>Embryophyta</taxon>
        <taxon>Tracheophyta</taxon>
        <taxon>Spermatophyta</taxon>
        <taxon>Magnoliopsida</taxon>
        <taxon>eudicotyledons</taxon>
        <taxon>Gunneridae</taxon>
        <taxon>Pentapetalae</taxon>
        <taxon>rosids</taxon>
        <taxon>fabids</taxon>
        <taxon>Fabales</taxon>
        <taxon>Fabaceae</taxon>
        <taxon>Papilionoideae</taxon>
        <taxon>50 kb inversion clade</taxon>
        <taxon>NPAAA clade</taxon>
        <taxon>Hologalegina</taxon>
        <taxon>robinioid clade</taxon>
        <taxon>Loteae</taxon>
        <taxon>Lotus</taxon>
    </lineage>
</organism>
<dbReference type="EMBL" id="BT145904">
    <property type="protein sequence ID" value="AFK45698.1"/>
    <property type="molecule type" value="mRNA"/>
</dbReference>
<keyword evidence="1" id="KW-0472">Membrane</keyword>
<dbReference type="AlphaFoldDB" id="I3SZK6"/>
<keyword evidence="1" id="KW-1133">Transmembrane helix</keyword>
<keyword evidence="1" id="KW-0812">Transmembrane</keyword>
<sequence length="54" mass="6350">MLEEEVNNKTNVEALIICRNNYTVLVFILLMLLIHSNPIPAFNAIGLRRLRRWI</sequence>
<evidence type="ECO:0000313" key="2">
    <source>
        <dbReference type="EMBL" id="AFK45698.1"/>
    </source>
</evidence>
<reference evidence="2" key="1">
    <citation type="submission" date="2012-05" db="EMBL/GenBank/DDBJ databases">
        <authorList>
            <person name="Krishnakumar V."/>
            <person name="Cheung F."/>
            <person name="Xiao Y."/>
            <person name="Chan A."/>
            <person name="Moskal W.A."/>
            <person name="Town C.D."/>
        </authorList>
    </citation>
    <scope>NUCLEOTIDE SEQUENCE</scope>
</reference>
<feature type="transmembrane region" description="Helical" evidence="1">
    <location>
        <begin position="22"/>
        <end position="45"/>
    </location>
</feature>
<proteinExistence type="evidence at transcript level"/>
<accession>I3SZK6</accession>
<name>I3SZK6_LOTJA</name>
<protein>
    <submittedName>
        <fullName evidence="2">Uncharacterized protein</fullName>
    </submittedName>
</protein>